<sequence length="88" mass="9737">MEVNALGHESSRSPISPVQEKNDKSVLTTKKIAVAAAGGLLQEIEDSGSGSSYFVILTPYFELKTIVEGKTYFYVDEKDMDPRLLLLR</sequence>
<feature type="region of interest" description="Disordered" evidence="1">
    <location>
        <begin position="1"/>
        <end position="22"/>
    </location>
</feature>
<dbReference type="EMBL" id="JBBPBN010000010">
    <property type="protein sequence ID" value="KAK9030777.1"/>
    <property type="molecule type" value="Genomic_DNA"/>
</dbReference>
<keyword evidence="3" id="KW-1185">Reference proteome</keyword>
<dbReference type="Proteomes" id="UP001396334">
    <property type="component" value="Unassembled WGS sequence"/>
</dbReference>
<protein>
    <submittedName>
        <fullName evidence="2">Uncharacterized protein</fullName>
    </submittedName>
</protein>
<evidence type="ECO:0000256" key="1">
    <source>
        <dbReference type="SAM" id="MobiDB-lite"/>
    </source>
</evidence>
<gene>
    <name evidence="2" type="ORF">V6N11_032189</name>
</gene>
<comment type="caution">
    <text evidence="2">The sequence shown here is derived from an EMBL/GenBank/DDBJ whole genome shotgun (WGS) entry which is preliminary data.</text>
</comment>
<reference evidence="2 3" key="1">
    <citation type="journal article" date="2024" name="G3 (Bethesda)">
        <title>Genome assembly of Hibiscus sabdariffa L. provides insights into metabolisms of medicinal natural products.</title>
        <authorList>
            <person name="Kim T."/>
        </authorList>
    </citation>
    <scope>NUCLEOTIDE SEQUENCE [LARGE SCALE GENOMIC DNA]</scope>
    <source>
        <strain evidence="2">TK-2024</strain>
        <tissue evidence="2">Old leaves</tissue>
    </source>
</reference>
<proteinExistence type="predicted"/>
<organism evidence="2 3">
    <name type="scientific">Hibiscus sabdariffa</name>
    <name type="common">roselle</name>
    <dbReference type="NCBI Taxonomy" id="183260"/>
    <lineage>
        <taxon>Eukaryota</taxon>
        <taxon>Viridiplantae</taxon>
        <taxon>Streptophyta</taxon>
        <taxon>Embryophyta</taxon>
        <taxon>Tracheophyta</taxon>
        <taxon>Spermatophyta</taxon>
        <taxon>Magnoliopsida</taxon>
        <taxon>eudicotyledons</taxon>
        <taxon>Gunneridae</taxon>
        <taxon>Pentapetalae</taxon>
        <taxon>rosids</taxon>
        <taxon>malvids</taxon>
        <taxon>Malvales</taxon>
        <taxon>Malvaceae</taxon>
        <taxon>Malvoideae</taxon>
        <taxon>Hibiscus</taxon>
    </lineage>
</organism>
<name>A0ABR2SZX7_9ROSI</name>
<evidence type="ECO:0000313" key="3">
    <source>
        <dbReference type="Proteomes" id="UP001396334"/>
    </source>
</evidence>
<accession>A0ABR2SZX7</accession>
<evidence type="ECO:0000313" key="2">
    <source>
        <dbReference type="EMBL" id="KAK9030777.1"/>
    </source>
</evidence>